<evidence type="ECO:0008006" key="3">
    <source>
        <dbReference type="Google" id="ProtNLM"/>
    </source>
</evidence>
<organism evidence="1 2">
    <name type="scientific">Phaeospirillum tilakii</name>
    <dbReference type="NCBI Taxonomy" id="741673"/>
    <lineage>
        <taxon>Bacteria</taxon>
        <taxon>Pseudomonadati</taxon>
        <taxon>Pseudomonadota</taxon>
        <taxon>Alphaproteobacteria</taxon>
        <taxon>Rhodospirillales</taxon>
        <taxon>Rhodospirillaceae</taxon>
        <taxon>Phaeospirillum</taxon>
    </lineage>
</organism>
<sequence>MGGILVFGGEADSPRVEPLPPVGEAPLAVEPGWVPPCRPLARTGRDGQPITRWQAGVYRRSGTVCPLSMLDRAAGPWTEPHDPAAIDPAEVPVRPGPAVYGGLLFPHFGHFLLESTNRLWWPLRHGFTGPILFQHTQPGQAVPAFIQRFFELLGLAGQVVVTNQPQAFAQIIVPERSMVIRRSIHRDFHLPFARAAAAERAEGVAIWRPPHPRSRPGVAAAARLSPRA</sequence>
<name>A0ABW5C9F8_9PROT</name>
<gene>
    <name evidence="1" type="ORF">ACFSNB_03365</name>
</gene>
<dbReference type="RefSeq" id="WP_377314499.1">
    <property type="nucleotide sequence ID" value="NZ_JBHUIY010000004.1"/>
</dbReference>
<evidence type="ECO:0000313" key="2">
    <source>
        <dbReference type="Proteomes" id="UP001597296"/>
    </source>
</evidence>
<dbReference type="EMBL" id="JBHUIY010000004">
    <property type="protein sequence ID" value="MFD2232836.1"/>
    <property type="molecule type" value="Genomic_DNA"/>
</dbReference>
<dbReference type="Proteomes" id="UP001597296">
    <property type="component" value="Unassembled WGS sequence"/>
</dbReference>
<keyword evidence="2" id="KW-1185">Reference proteome</keyword>
<protein>
    <recommendedName>
        <fullName evidence="3">Transposase</fullName>
    </recommendedName>
</protein>
<evidence type="ECO:0000313" key="1">
    <source>
        <dbReference type="EMBL" id="MFD2232836.1"/>
    </source>
</evidence>
<reference evidence="2" key="1">
    <citation type="journal article" date="2019" name="Int. J. Syst. Evol. Microbiol.">
        <title>The Global Catalogue of Microorganisms (GCM) 10K type strain sequencing project: providing services to taxonomists for standard genome sequencing and annotation.</title>
        <authorList>
            <consortium name="The Broad Institute Genomics Platform"/>
            <consortium name="The Broad Institute Genome Sequencing Center for Infectious Disease"/>
            <person name="Wu L."/>
            <person name="Ma J."/>
        </authorList>
    </citation>
    <scope>NUCLEOTIDE SEQUENCE [LARGE SCALE GENOMIC DNA]</scope>
    <source>
        <strain evidence="2">KCTC 15012</strain>
    </source>
</reference>
<comment type="caution">
    <text evidence="1">The sequence shown here is derived from an EMBL/GenBank/DDBJ whole genome shotgun (WGS) entry which is preliminary data.</text>
</comment>
<accession>A0ABW5C9F8</accession>
<proteinExistence type="predicted"/>